<evidence type="ECO:0000313" key="3">
    <source>
        <dbReference type="Proteomes" id="UP000070168"/>
    </source>
</evidence>
<dbReference type="OrthoDB" id="4367900at2759"/>
<sequence length="158" mass="18123">MDASTPVAAGDRPCKRKREDHEAGDSRLAGDQYIPTKTASDSRRNKATPRGAKLSLVEEMKRILDDNPPFASKTMEFLDLYLCLWESYVIDSARKIRLEEEQRQLQAEKAWLIHANNRLYQACADRELVLWDRQEAFDTVQDAVAKVLRSLRVPLMTS</sequence>
<dbReference type="GeneID" id="63706293"/>
<gene>
    <name evidence="2" type="ORF">PGRI_032800</name>
</gene>
<protein>
    <submittedName>
        <fullName evidence="2">Uncharacterized protein</fullName>
    </submittedName>
</protein>
<comment type="caution">
    <text evidence="2">The sequence shown here is derived from an EMBL/GenBank/DDBJ whole genome shotgun (WGS) entry which is preliminary data.</text>
</comment>
<organism evidence="2 3">
    <name type="scientific">Penicillium patulum</name>
    <name type="common">Penicillium griseofulvum</name>
    <dbReference type="NCBI Taxonomy" id="5078"/>
    <lineage>
        <taxon>Eukaryota</taxon>
        <taxon>Fungi</taxon>
        <taxon>Dikarya</taxon>
        <taxon>Ascomycota</taxon>
        <taxon>Pezizomycotina</taxon>
        <taxon>Eurotiomycetes</taxon>
        <taxon>Eurotiomycetidae</taxon>
        <taxon>Eurotiales</taxon>
        <taxon>Aspergillaceae</taxon>
        <taxon>Penicillium</taxon>
    </lineage>
</organism>
<keyword evidence="3" id="KW-1185">Reference proteome</keyword>
<name>A0A135LKH5_PENPA</name>
<evidence type="ECO:0000256" key="1">
    <source>
        <dbReference type="SAM" id="MobiDB-lite"/>
    </source>
</evidence>
<dbReference type="STRING" id="5078.A0A135LKH5"/>
<reference evidence="2 3" key="1">
    <citation type="journal article" date="2016" name="BMC Genomics">
        <title>Genome sequencing and secondary metabolism of the postharvest pathogen Penicillium griseofulvum.</title>
        <authorList>
            <person name="Banani H."/>
            <person name="Marcet-Houben M."/>
            <person name="Ballester A.R."/>
            <person name="Abbruscato P."/>
            <person name="Gonzalez-Candelas L."/>
            <person name="Gabaldon T."/>
            <person name="Spadaro D."/>
        </authorList>
    </citation>
    <scope>NUCLEOTIDE SEQUENCE [LARGE SCALE GENOMIC DNA]</scope>
    <source>
        <strain evidence="2 3">PG3</strain>
    </source>
</reference>
<proteinExistence type="predicted"/>
<dbReference type="RefSeq" id="XP_040647946.1">
    <property type="nucleotide sequence ID" value="XM_040790993.1"/>
</dbReference>
<dbReference type="AlphaFoldDB" id="A0A135LKH5"/>
<feature type="region of interest" description="Disordered" evidence="1">
    <location>
        <begin position="1"/>
        <end position="51"/>
    </location>
</feature>
<evidence type="ECO:0000313" key="2">
    <source>
        <dbReference type="EMBL" id="KXG49410.1"/>
    </source>
</evidence>
<dbReference type="EMBL" id="LHQR01000065">
    <property type="protein sequence ID" value="KXG49410.1"/>
    <property type="molecule type" value="Genomic_DNA"/>
</dbReference>
<dbReference type="Proteomes" id="UP000070168">
    <property type="component" value="Unassembled WGS sequence"/>
</dbReference>
<accession>A0A135LKH5</accession>
<dbReference type="OMA" id="AWLIHAN"/>